<name>A0A856MBJ0_9CYAN</name>
<dbReference type="AlphaFoldDB" id="A0A856MBJ0"/>
<dbReference type="Pfam" id="PF14339">
    <property type="entry name" value="DUF4394"/>
    <property type="match status" value="1"/>
</dbReference>
<accession>A0A856MBJ0</accession>
<protein>
    <submittedName>
        <fullName evidence="2">DUF4394 domain-containing protein</fullName>
    </submittedName>
</protein>
<organism evidence="2 3">
    <name type="scientific">Brasilonema sennae CENA114</name>
    <dbReference type="NCBI Taxonomy" id="415709"/>
    <lineage>
        <taxon>Bacteria</taxon>
        <taxon>Bacillati</taxon>
        <taxon>Cyanobacteriota</taxon>
        <taxon>Cyanophyceae</taxon>
        <taxon>Nostocales</taxon>
        <taxon>Scytonemataceae</taxon>
        <taxon>Brasilonema</taxon>
        <taxon>Bromeliae group (in: Brasilonema)</taxon>
    </lineage>
</organism>
<evidence type="ECO:0000259" key="1">
    <source>
        <dbReference type="Pfam" id="PF14339"/>
    </source>
</evidence>
<dbReference type="SUPFAM" id="SSF101908">
    <property type="entry name" value="Putative isomerase YbhE"/>
    <property type="match status" value="1"/>
</dbReference>
<reference evidence="2 3" key="1">
    <citation type="submission" date="2018-06" db="EMBL/GenBank/DDBJ databases">
        <title>Comparative genomics of Brasilonema spp. strains.</title>
        <authorList>
            <person name="Alvarenga D.O."/>
            <person name="Fiore M.F."/>
            <person name="Varani A.M."/>
        </authorList>
    </citation>
    <scope>NUCLEOTIDE SEQUENCE [LARGE SCALE GENOMIC DNA]</scope>
    <source>
        <strain evidence="2 3">CENA114</strain>
    </source>
</reference>
<dbReference type="EMBL" id="CP030118">
    <property type="protein sequence ID" value="QDL08625.1"/>
    <property type="molecule type" value="Genomic_DNA"/>
</dbReference>
<dbReference type="KEGG" id="bsen:DP114_12640"/>
<dbReference type="Proteomes" id="UP000503129">
    <property type="component" value="Chromosome"/>
</dbReference>
<dbReference type="RefSeq" id="WP_171976228.1">
    <property type="nucleotide sequence ID" value="NZ_CAWOXK010000001.1"/>
</dbReference>
<evidence type="ECO:0000313" key="2">
    <source>
        <dbReference type="EMBL" id="QDL08625.1"/>
    </source>
</evidence>
<sequence length="294" mass="30661">MKLNRFRTVISALAVVTIFNLVSDTKPAAALGLVGLTDNNNLVLFDSDNPTATTNVSITGVTGRVLGIDRRPANNQIYGLSDTNNIYTINPFSGAATFVSQLSTPFTGGFVSGVDFNPVPDRLRVVGGNDQNLRINVDTGAVIVDGTLNPGDPNITGAAYTNADNDPTTGTTLYDIDYISDALFIQNPPNNGTLQRVGSLGIDIDSRGGFDIFTQNGVNTAVAALTPVNSNGSNLYNINLSTGAATQIGTIGDGSRKIVGVTAQPVPESSFALGVLTAGIALLGRCRRRLKSVI</sequence>
<keyword evidence="3" id="KW-1185">Reference proteome</keyword>
<dbReference type="InterPro" id="IPR025507">
    <property type="entry name" value="DUF4394"/>
</dbReference>
<proteinExistence type="predicted"/>
<feature type="domain" description="DUF4394" evidence="1">
    <location>
        <begin position="41"/>
        <end position="260"/>
    </location>
</feature>
<gene>
    <name evidence="2" type="ORF">DP114_12640</name>
</gene>
<evidence type="ECO:0000313" key="3">
    <source>
        <dbReference type="Proteomes" id="UP000503129"/>
    </source>
</evidence>